<dbReference type="EMBL" id="BMAO01006291">
    <property type="protein sequence ID" value="GFR07502.1"/>
    <property type="molecule type" value="Genomic_DNA"/>
</dbReference>
<organism evidence="2 3">
    <name type="scientific">Trichonephila clavata</name>
    <name type="common">Joro spider</name>
    <name type="synonym">Nephila clavata</name>
    <dbReference type="NCBI Taxonomy" id="2740835"/>
    <lineage>
        <taxon>Eukaryota</taxon>
        <taxon>Metazoa</taxon>
        <taxon>Ecdysozoa</taxon>
        <taxon>Arthropoda</taxon>
        <taxon>Chelicerata</taxon>
        <taxon>Arachnida</taxon>
        <taxon>Araneae</taxon>
        <taxon>Araneomorphae</taxon>
        <taxon>Entelegynae</taxon>
        <taxon>Araneoidea</taxon>
        <taxon>Nephilidae</taxon>
        <taxon>Trichonephila</taxon>
    </lineage>
</organism>
<evidence type="ECO:0000313" key="2">
    <source>
        <dbReference type="EMBL" id="GFR07502.1"/>
    </source>
</evidence>
<proteinExistence type="predicted"/>
<sequence length="90" mass="10202">MGRSSDAGSREAQGVTEMREGQTSEETTNEEQSQGKKKRQSVGSSTLPNELQPQELASREKRRPEVKRNWMNRSPSSSLQDIRSAKRRLL</sequence>
<feature type="compositionally biased region" description="Basic and acidic residues" evidence="1">
    <location>
        <begin position="57"/>
        <end position="68"/>
    </location>
</feature>
<protein>
    <submittedName>
        <fullName evidence="2">Uncharacterized protein</fullName>
    </submittedName>
</protein>
<accession>A0A8X6GMS1</accession>
<feature type="compositionally biased region" description="Polar residues" evidence="1">
    <location>
        <begin position="71"/>
        <end position="81"/>
    </location>
</feature>
<dbReference type="Proteomes" id="UP000887116">
    <property type="component" value="Unassembled WGS sequence"/>
</dbReference>
<name>A0A8X6GMS1_TRICU</name>
<reference evidence="2" key="1">
    <citation type="submission" date="2020-07" db="EMBL/GenBank/DDBJ databases">
        <title>Multicomponent nature underlies the extraordinary mechanical properties of spider dragline silk.</title>
        <authorList>
            <person name="Kono N."/>
            <person name="Nakamura H."/>
            <person name="Mori M."/>
            <person name="Yoshida Y."/>
            <person name="Ohtoshi R."/>
            <person name="Malay A.D."/>
            <person name="Moran D.A.P."/>
            <person name="Tomita M."/>
            <person name="Numata K."/>
            <person name="Arakawa K."/>
        </authorList>
    </citation>
    <scope>NUCLEOTIDE SEQUENCE</scope>
</reference>
<evidence type="ECO:0000256" key="1">
    <source>
        <dbReference type="SAM" id="MobiDB-lite"/>
    </source>
</evidence>
<feature type="compositionally biased region" description="Polar residues" evidence="1">
    <location>
        <begin position="41"/>
        <end position="52"/>
    </location>
</feature>
<comment type="caution">
    <text evidence="2">The sequence shown here is derived from an EMBL/GenBank/DDBJ whole genome shotgun (WGS) entry which is preliminary data.</text>
</comment>
<keyword evidence="3" id="KW-1185">Reference proteome</keyword>
<gene>
    <name evidence="2" type="ORF">TNCT_459341</name>
</gene>
<feature type="region of interest" description="Disordered" evidence="1">
    <location>
        <begin position="1"/>
        <end position="90"/>
    </location>
</feature>
<evidence type="ECO:0000313" key="3">
    <source>
        <dbReference type="Proteomes" id="UP000887116"/>
    </source>
</evidence>
<dbReference type="AlphaFoldDB" id="A0A8X6GMS1"/>